<proteinExistence type="predicted"/>
<dbReference type="Proteomes" id="UP000637299">
    <property type="component" value="Unassembled WGS sequence"/>
</dbReference>
<comment type="caution">
    <text evidence="1">The sequence shown here is derived from an EMBL/GenBank/DDBJ whole genome shotgun (WGS) entry which is preliminary data.</text>
</comment>
<dbReference type="EMBL" id="JACYFS010000012">
    <property type="protein sequence ID" value="MBD8084592.1"/>
    <property type="molecule type" value="Genomic_DNA"/>
</dbReference>
<protein>
    <submittedName>
        <fullName evidence="1">WG repeat-containing protein</fullName>
    </submittedName>
</protein>
<reference evidence="1 2" key="1">
    <citation type="submission" date="2020-09" db="EMBL/GenBank/DDBJ databases">
        <title>Genome seq and assembly of Chryseobacterium sp.</title>
        <authorList>
            <person name="Chhetri G."/>
        </authorList>
    </citation>
    <scope>NUCLEOTIDE SEQUENCE [LARGE SCALE GENOMIC DNA]</scope>
    <source>
        <strain evidence="1 2">GCR10</strain>
    </source>
</reference>
<dbReference type="Pfam" id="PF14903">
    <property type="entry name" value="WG_beta_rep"/>
    <property type="match status" value="2"/>
</dbReference>
<evidence type="ECO:0000313" key="2">
    <source>
        <dbReference type="Proteomes" id="UP000637299"/>
    </source>
</evidence>
<sequence length="213" mass="25320">MKKIILFLIIFCFYKTLSSQNKIEFDKLPFEIEVLKNLSYKKDSIMPRFIVDKFYYVNINTNEKLSDIGFQAAYPFVGRKFTIIKIDDNFGIIDNNGRIVVKPTYKLFQLWNTPMRENFIALCRENNCSSFVVFDLDKGDYTIPNNGCAIPDYERERLIIFKSENQKYGVNQLDENYQNPKPVIKPVFDSIYDIRNSFIIAKKNENRCYQRKW</sequence>
<gene>
    <name evidence="1" type="ORF">IC610_19465</name>
</gene>
<organism evidence="1 2">
    <name type="scientific">Chryseobacterium caseinilyticum</name>
    <dbReference type="NCBI Taxonomy" id="2771428"/>
    <lineage>
        <taxon>Bacteria</taxon>
        <taxon>Pseudomonadati</taxon>
        <taxon>Bacteroidota</taxon>
        <taxon>Flavobacteriia</taxon>
        <taxon>Flavobacteriales</taxon>
        <taxon>Weeksellaceae</taxon>
        <taxon>Chryseobacterium group</taxon>
        <taxon>Chryseobacterium</taxon>
    </lineage>
</organism>
<keyword evidence="2" id="KW-1185">Reference proteome</keyword>
<dbReference type="RefSeq" id="WP_191738485.1">
    <property type="nucleotide sequence ID" value="NZ_JACYFS010000012.1"/>
</dbReference>
<dbReference type="InterPro" id="IPR032774">
    <property type="entry name" value="WG_beta_rep"/>
</dbReference>
<name>A0ABR8ZH51_9FLAO</name>
<accession>A0ABR8ZH51</accession>
<evidence type="ECO:0000313" key="1">
    <source>
        <dbReference type="EMBL" id="MBD8084592.1"/>
    </source>
</evidence>